<feature type="coiled-coil region" evidence="9">
    <location>
        <begin position="152"/>
        <end position="188"/>
    </location>
</feature>
<dbReference type="InterPro" id="IPR050355">
    <property type="entry name" value="RCF1"/>
</dbReference>
<comment type="function">
    <text evidence="1">Cytochrome c oxidase subunit which plays a role in assembly of respiratory supercomplexes.</text>
</comment>
<dbReference type="GO" id="GO:0097250">
    <property type="term" value="P:mitochondrial respirasome assembly"/>
    <property type="evidence" value="ECO:0007669"/>
    <property type="project" value="TreeGrafter"/>
</dbReference>
<keyword evidence="5 10" id="KW-0812">Transmembrane</keyword>
<keyword evidence="7" id="KW-0496">Mitochondrion</keyword>
<dbReference type="PROSITE" id="PS51503">
    <property type="entry name" value="HIG1"/>
    <property type="match status" value="1"/>
</dbReference>
<dbReference type="EMBL" id="JAVHJM010000001">
    <property type="protein sequence ID" value="KAK6521296.1"/>
    <property type="molecule type" value="Genomic_DNA"/>
</dbReference>
<evidence type="ECO:0000259" key="11">
    <source>
        <dbReference type="PROSITE" id="PS51503"/>
    </source>
</evidence>
<evidence type="ECO:0000256" key="9">
    <source>
        <dbReference type="SAM" id="Coils"/>
    </source>
</evidence>
<evidence type="ECO:0000256" key="8">
    <source>
        <dbReference type="ARBA" id="ARBA00023136"/>
    </source>
</evidence>
<evidence type="ECO:0000313" key="12">
    <source>
        <dbReference type="EMBL" id="KAK6521296.1"/>
    </source>
</evidence>
<organism evidence="12 13">
    <name type="scientific">Arthrobotrys conoides</name>
    <dbReference type="NCBI Taxonomy" id="74498"/>
    <lineage>
        <taxon>Eukaryota</taxon>
        <taxon>Fungi</taxon>
        <taxon>Dikarya</taxon>
        <taxon>Ascomycota</taxon>
        <taxon>Pezizomycotina</taxon>
        <taxon>Orbiliomycetes</taxon>
        <taxon>Orbiliales</taxon>
        <taxon>Orbiliaceae</taxon>
        <taxon>Arthrobotrys</taxon>
    </lineage>
</organism>
<protein>
    <submittedName>
        <fullName evidence="12">Respiratory supercomplex factor 1, mitochondrial</fullName>
    </submittedName>
</protein>
<sequence>MMSLIFRLTRHGPASYQPHETSPVELPVVLQRQCQYLHNLLFSHLNSILQLILSSNASKPSKMPAPEDPKMPSSFEGNEEFYETSRTTKLFRRIKDEPLIPLGMALTCWALYRASRSIRAGNDRDYTNKMFRRRIYAQAFTVAAMVGGSYYYADEHRARKNLETKVAEQKAKEKNRAWIKELEAREDERLELERIAREEAKK</sequence>
<evidence type="ECO:0000256" key="10">
    <source>
        <dbReference type="SAM" id="Phobius"/>
    </source>
</evidence>
<dbReference type="InterPro" id="IPR007667">
    <property type="entry name" value="Hypoxia_induced_domain"/>
</dbReference>
<evidence type="ECO:0000256" key="7">
    <source>
        <dbReference type="ARBA" id="ARBA00023128"/>
    </source>
</evidence>
<comment type="similarity">
    <text evidence="3">Belongs to the RCF1 family.</text>
</comment>
<comment type="subcellular location">
    <subcellularLocation>
        <location evidence="2">Mitochondrion membrane</location>
    </subcellularLocation>
</comment>
<accession>A0AAN8RYK9</accession>
<name>A0AAN8RYK9_9PEZI</name>
<dbReference type="GO" id="GO:0031966">
    <property type="term" value="C:mitochondrial membrane"/>
    <property type="evidence" value="ECO:0007669"/>
    <property type="project" value="UniProtKB-SubCell"/>
</dbReference>
<keyword evidence="6 10" id="KW-1133">Transmembrane helix</keyword>
<keyword evidence="8 10" id="KW-0472">Membrane</keyword>
<evidence type="ECO:0000256" key="1">
    <source>
        <dbReference type="ARBA" id="ARBA00002584"/>
    </source>
</evidence>
<evidence type="ECO:0000256" key="6">
    <source>
        <dbReference type="ARBA" id="ARBA00022989"/>
    </source>
</evidence>
<dbReference type="Gene3D" id="6.10.140.1320">
    <property type="match status" value="1"/>
</dbReference>
<keyword evidence="13" id="KW-1185">Reference proteome</keyword>
<dbReference type="AlphaFoldDB" id="A0AAN8RYK9"/>
<evidence type="ECO:0000256" key="4">
    <source>
        <dbReference type="ARBA" id="ARBA00011565"/>
    </source>
</evidence>
<evidence type="ECO:0000313" key="13">
    <source>
        <dbReference type="Proteomes" id="UP001307849"/>
    </source>
</evidence>
<comment type="subunit">
    <text evidence="4">Associates with the respiratory chain complex III/complex IV supercomplex.</text>
</comment>
<dbReference type="Proteomes" id="UP001307849">
    <property type="component" value="Unassembled WGS sequence"/>
</dbReference>
<gene>
    <name evidence="12" type="primary">RCF1</name>
    <name evidence="12" type="ORF">TWF506_001520</name>
</gene>
<dbReference type="PANTHER" id="PTHR12297:SF3">
    <property type="entry name" value="HIG1 DOMAIN FAMILY MEMBER 1A"/>
    <property type="match status" value="1"/>
</dbReference>
<comment type="caution">
    <text evidence="12">The sequence shown here is derived from an EMBL/GenBank/DDBJ whole genome shotgun (WGS) entry which is preliminary data.</text>
</comment>
<evidence type="ECO:0000256" key="2">
    <source>
        <dbReference type="ARBA" id="ARBA00004325"/>
    </source>
</evidence>
<evidence type="ECO:0000256" key="3">
    <source>
        <dbReference type="ARBA" id="ARBA00009366"/>
    </source>
</evidence>
<dbReference type="Pfam" id="PF04588">
    <property type="entry name" value="HIG_1_N"/>
    <property type="match status" value="1"/>
</dbReference>
<keyword evidence="9" id="KW-0175">Coiled coil</keyword>
<proteinExistence type="inferred from homology"/>
<evidence type="ECO:0000256" key="5">
    <source>
        <dbReference type="ARBA" id="ARBA00022692"/>
    </source>
</evidence>
<feature type="domain" description="HIG1" evidence="11">
    <location>
        <begin position="71"/>
        <end position="163"/>
    </location>
</feature>
<reference evidence="12 13" key="1">
    <citation type="submission" date="2019-10" db="EMBL/GenBank/DDBJ databases">
        <authorList>
            <person name="Palmer J.M."/>
        </authorList>
    </citation>
    <scope>NUCLEOTIDE SEQUENCE [LARGE SCALE GENOMIC DNA]</scope>
    <source>
        <strain evidence="12 13">TWF506</strain>
    </source>
</reference>
<dbReference type="PANTHER" id="PTHR12297">
    <property type="entry name" value="HYPOXIA-INDUCBILE GENE 1 HIG1 -RELATED"/>
    <property type="match status" value="1"/>
</dbReference>
<feature type="transmembrane region" description="Helical" evidence="10">
    <location>
        <begin position="135"/>
        <end position="153"/>
    </location>
</feature>